<organism evidence="1">
    <name type="scientific">hydrothermal vent metagenome</name>
    <dbReference type="NCBI Taxonomy" id="652676"/>
    <lineage>
        <taxon>unclassified sequences</taxon>
        <taxon>metagenomes</taxon>
        <taxon>ecological metagenomes</taxon>
    </lineage>
</organism>
<sequence length="76" mass="7953">SVGTSTTTGELASMVDQAVNDKQLVIILFHEIVATTTSGSQISIANFGTFIDDLQTHVAAGDIEVVTMSQAVNDLN</sequence>
<dbReference type="EMBL" id="UOGG01000087">
    <property type="protein sequence ID" value="VAX29625.1"/>
    <property type="molecule type" value="Genomic_DNA"/>
</dbReference>
<evidence type="ECO:0000313" key="1">
    <source>
        <dbReference type="EMBL" id="VAX29625.1"/>
    </source>
</evidence>
<dbReference type="AlphaFoldDB" id="A0A3B1DD37"/>
<name>A0A3B1DD37_9ZZZZ</name>
<protein>
    <submittedName>
        <fullName evidence="1">Uncharacterized protein</fullName>
    </submittedName>
</protein>
<proteinExistence type="predicted"/>
<accession>A0A3B1DD37</accession>
<reference evidence="1" key="1">
    <citation type="submission" date="2018-06" db="EMBL/GenBank/DDBJ databases">
        <authorList>
            <person name="Zhirakovskaya E."/>
        </authorList>
    </citation>
    <scope>NUCLEOTIDE SEQUENCE</scope>
</reference>
<feature type="non-terminal residue" evidence="1">
    <location>
        <position position="1"/>
    </location>
</feature>
<gene>
    <name evidence="1" type="ORF">MNBD_NITROSPINAE05-115</name>
</gene>